<evidence type="ECO:0000313" key="2">
    <source>
        <dbReference type="EMBL" id="RKF84222.1"/>
    </source>
</evidence>
<name>A0A420JBV0_9PEZI</name>
<gene>
    <name evidence="2" type="ORF">GcM1_136004</name>
</gene>
<reference evidence="2 3" key="1">
    <citation type="journal article" date="2018" name="BMC Genomics">
        <title>Comparative genome analyses reveal sequence features reflecting distinct modes of host-adaptation between dicot and monocot powdery mildew.</title>
        <authorList>
            <person name="Wu Y."/>
            <person name="Ma X."/>
            <person name="Pan Z."/>
            <person name="Kale S.D."/>
            <person name="Song Y."/>
            <person name="King H."/>
            <person name="Zhang Q."/>
            <person name="Presley C."/>
            <person name="Deng X."/>
            <person name="Wei C.I."/>
            <person name="Xiao S."/>
        </authorList>
    </citation>
    <scope>NUCLEOTIDE SEQUENCE [LARGE SCALE GENOMIC DNA]</scope>
    <source>
        <strain evidence="2">UMSG1</strain>
    </source>
</reference>
<evidence type="ECO:0000313" key="3">
    <source>
        <dbReference type="Proteomes" id="UP000285326"/>
    </source>
</evidence>
<organism evidence="2 3">
    <name type="scientific">Golovinomyces cichoracearum</name>
    <dbReference type="NCBI Taxonomy" id="62708"/>
    <lineage>
        <taxon>Eukaryota</taxon>
        <taxon>Fungi</taxon>
        <taxon>Dikarya</taxon>
        <taxon>Ascomycota</taxon>
        <taxon>Pezizomycotina</taxon>
        <taxon>Leotiomycetes</taxon>
        <taxon>Erysiphales</taxon>
        <taxon>Erysiphaceae</taxon>
        <taxon>Golovinomyces</taxon>
    </lineage>
</organism>
<feature type="compositionally biased region" description="Polar residues" evidence="1">
    <location>
        <begin position="1"/>
        <end position="16"/>
    </location>
</feature>
<dbReference type="AlphaFoldDB" id="A0A420JBV0"/>
<proteinExistence type="predicted"/>
<protein>
    <submittedName>
        <fullName evidence="2">Uncharacterized protein</fullName>
    </submittedName>
</protein>
<feature type="non-terminal residue" evidence="2">
    <location>
        <position position="1"/>
    </location>
</feature>
<comment type="caution">
    <text evidence="2">The sequence shown here is derived from an EMBL/GenBank/DDBJ whole genome shotgun (WGS) entry which is preliminary data.</text>
</comment>
<feature type="compositionally biased region" description="Basic and acidic residues" evidence="1">
    <location>
        <begin position="27"/>
        <end position="40"/>
    </location>
</feature>
<sequence length="163" mass="19239">PDVSPSFETNPLTHISSRQKRHAPFKSPEREEIHQPDNDLRQFSEFSSRSLSSRIENVPQLSDEQKLGSGKDYDVQVWHRDMTNRLRWYDDRFFDDEQRFEYIYCNTKGDAAKLASSYRLDPPDDWTPQDFINFLTQTFDNSTKRENASTDFEALLMSPNESF</sequence>
<feature type="region of interest" description="Disordered" evidence="1">
    <location>
        <begin position="1"/>
        <end position="40"/>
    </location>
</feature>
<accession>A0A420JBV0</accession>
<dbReference type="Proteomes" id="UP000285326">
    <property type="component" value="Unassembled WGS sequence"/>
</dbReference>
<evidence type="ECO:0000256" key="1">
    <source>
        <dbReference type="SAM" id="MobiDB-lite"/>
    </source>
</evidence>
<dbReference type="EMBL" id="MCBS01013696">
    <property type="protein sequence ID" value="RKF84222.1"/>
    <property type="molecule type" value="Genomic_DNA"/>
</dbReference>